<evidence type="ECO:0000313" key="2">
    <source>
        <dbReference type="EMBL" id="SVD02966.1"/>
    </source>
</evidence>
<feature type="non-terminal residue" evidence="2">
    <location>
        <position position="1"/>
    </location>
</feature>
<dbReference type="Gene3D" id="2.120.10.30">
    <property type="entry name" value="TolB, C-terminal domain"/>
    <property type="match status" value="3"/>
</dbReference>
<name>A0A382RZ63_9ZZZZ</name>
<dbReference type="PANTHER" id="PTHR36842:SF1">
    <property type="entry name" value="PROTEIN TOLB"/>
    <property type="match status" value="1"/>
</dbReference>
<dbReference type="AlphaFoldDB" id="A0A382RZ63"/>
<reference evidence="2" key="1">
    <citation type="submission" date="2018-05" db="EMBL/GenBank/DDBJ databases">
        <authorList>
            <person name="Lanie J.A."/>
            <person name="Ng W.-L."/>
            <person name="Kazmierczak K.M."/>
            <person name="Andrzejewski T.M."/>
            <person name="Davidsen T.M."/>
            <person name="Wayne K.J."/>
            <person name="Tettelin H."/>
            <person name="Glass J.I."/>
            <person name="Rusch D."/>
            <person name="Podicherti R."/>
            <person name="Tsui H.-C.T."/>
            <person name="Winkler M.E."/>
        </authorList>
    </citation>
    <scope>NUCLEOTIDE SEQUENCE</scope>
</reference>
<accession>A0A382RZ63</accession>
<dbReference type="Pfam" id="PF07676">
    <property type="entry name" value="PD40"/>
    <property type="match status" value="4"/>
</dbReference>
<sequence length="316" mass="34734">ELNSGSYDVTVSAAGYVETKTVEVGSPSISGVQTFELSFDIPAGSNPEFKPTGTILYASTPTRVRDWDLFTVPAAGGEITQLTDTRDFEQNPQWSPDGQRILYTIGDLMSNIDVAVMNADGSNSTRLTQHPESDKEACWSPDGTRIAFVSQRDGDIAIWTMGADGAEPRKLVQGRHPAWSPDGRMISFTSGQFEGNDEIYVINTDGSDMRRLTQDKRFDWFPSWSPDGRWLAFNSERFGGQELMIANPTSGDQIRITVAELTFEQDPTWSPDGAGLAYQGKMKIDDNGELMVDEISVGKKRPSGTFDIFVVPSTGF</sequence>
<evidence type="ECO:0008006" key="3">
    <source>
        <dbReference type="Google" id="ProtNLM"/>
    </source>
</evidence>
<organism evidence="2">
    <name type="scientific">marine metagenome</name>
    <dbReference type="NCBI Taxonomy" id="408172"/>
    <lineage>
        <taxon>unclassified sequences</taxon>
        <taxon>metagenomes</taxon>
        <taxon>ecological metagenomes</taxon>
    </lineage>
</organism>
<gene>
    <name evidence="2" type="ORF">METZ01_LOCUS355820</name>
</gene>
<feature type="non-terminal residue" evidence="2">
    <location>
        <position position="316"/>
    </location>
</feature>
<dbReference type="InterPro" id="IPR011042">
    <property type="entry name" value="6-blade_b-propeller_TolB-like"/>
</dbReference>
<comment type="similarity">
    <text evidence="1">Belongs to the TolB family.</text>
</comment>
<dbReference type="SUPFAM" id="SSF82171">
    <property type="entry name" value="DPP6 N-terminal domain-like"/>
    <property type="match status" value="1"/>
</dbReference>
<evidence type="ECO:0000256" key="1">
    <source>
        <dbReference type="ARBA" id="ARBA00009820"/>
    </source>
</evidence>
<dbReference type="PANTHER" id="PTHR36842">
    <property type="entry name" value="PROTEIN TOLB HOMOLOG"/>
    <property type="match status" value="1"/>
</dbReference>
<dbReference type="EMBL" id="UINC01125262">
    <property type="protein sequence ID" value="SVD02966.1"/>
    <property type="molecule type" value="Genomic_DNA"/>
</dbReference>
<protein>
    <recommendedName>
        <fullName evidence="3">PEGA domain-containing protein</fullName>
    </recommendedName>
</protein>
<dbReference type="InterPro" id="IPR011659">
    <property type="entry name" value="WD40"/>
</dbReference>
<proteinExistence type="inferred from homology"/>